<gene>
    <name evidence="4" type="ORF">DPMN_044361</name>
</gene>
<dbReference type="InterPro" id="IPR028211">
    <property type="entry name" value="Ntr2"/>
</dbReference>
<dbReference type="GO" id="GO:0071008">
    <property type="term" value="C:U2-type post-mRNA release spliceosomal complex"/>
    <property type="evidence" value="ECO:0007669"/>
    <property type="project" value="InterPro"/>
</dbReference>
<dbReference type="PANTHER" id="PTHR12214">
    <property type="entry name" value="GC-RICH SEQUENCE DNA-BINDING FACTOR"/>
    <property type="match status" value="1"/>
</dbReference>
<evidence type="ECO:0000313" key="4">
    <source>
        <dbReference type="EMBL" id="KAH3737767.1"/>
    </source>
</evidence>
<dbReference type="Pfam" id="PF15458">
    <property type="entry name" value="NTR2"/>
    <property type="match status" value="1"/>
</dbReference>
<keyword evidence="2" id="KW-0539">Nucleus</keyword>
<feature type="compositionally biased region" description="Acidic residues" evidence="3">
    <location>
        <begin position="47"/>
        <end position="57"/>
    </location>
</feature>
<feature type="compositionally biased region" description="Basic and acidic residues" evidence="3">
    <location>
        <begin position="30"/>
        <end position="46"/>
    </location>
</feature>
<feature type="region of interest" description="Disordered" evidence="3">
    <location>
        <begin position="1"/>
        <end position="65"/>
    </location>
</feature>
<dbReference type="PANTHER" id="PTHR12214:SF0">
    <property type="entry name" value="LD29489P"/>
    <property type="match status" value="1"/>
</dbReference>
<sequence length="233" mass="27016">GEIPDATTIHQIRKQRQMAREAGDFMPLDDTVKYENSKSQLVREDDNDKSDDDEDERIDFTTNTGALDRQKMRDNFLRAEHGSDEGSDQEREWEEQQIRMGVSAIQQANKYSNTQSPAYIHIYFWEFTSREIRVIGTITGNSQTHIHSHRLTYIFWEWPSSLGKYVFSHQSPVHKRPYKLVLPSMHYTDLSLVPNHEVFAHFVDRAPAQHSSHFCPFGTTPHSEGIVPALPMK</sequence>
<reference evidence="4" key="2">
    <citation type="submission" date="2020-11" db="EMBL/GenBank/DDBJ databases">
        <authorList>
            <person name="McCartney M.A."/>
            <person name="Auch B."/>
            <person name="Kono T."/>
            <person name="Mallez S."/>
            <person name="Becker A."/>
            <person name="Gohl D.M."/>
            <person name="Silverstein K.A.T."/>
            <person name="Koren S."/>
            <person name="Bechman K.B."/>
            <person name="Herman A."/>
            <person name="Abrahante J.E."/>
            <person name="Garbe J."/>
        </authorList>
    </citation>
    <scope>NUCLEOTIDE SEQUENCE</scope>
    <source>
        <strain evidence="4">Duluth1</strain>
        <tissue evidence="4">Whole animal</tissue>
    </source>
</reference>
<reference evidence="4" key="1">
    <citation type="journal article" date="2019" name="bioRxiv">
        <title>The Genome of the Zebra Mussel, Dreissena polymorpha: A Resource for Invasive Species Research.</title>
        <authorList>
            <person name="McCartney M.A."/>
            <person name="Auch B."/>
            <person name="Kono T."/>
            <person name="Mallez S."/>
            <person name="Zhang Y."/>
            <person name="Obille A."/>
            <person name="Becker A."/>
            <person name="Abrahante J.E."/>
            <person name="Garbe J."/>
            <person name="Badalamenti J.P."/>
            <person name="Herman A."/>
            <person name="Mangelson H."/>
            <person name="Liachko I."/>
            <person name="Sullivan S."/>
            <person name="Sone E.D."/>
            <person name="Koren S."/>
            <person name="Silverstein K.A.T."/>
            <person name="Beckman K.B."/>
            <person name="Gohl D.M."/>
        </authorList>
    </citation>
    <scope>NUCLEOTIDE SEQUENCE</scope>
    <source>
        <strain evidence="4">Duluth1</strain>
        <tissue evidence="4">Whole animal</tissue>
    </source>
</reference>
<dbReference type="InterPro" id="IPR012890">
    <property type="entry name" value="GCFC2-like"/>
</dbReference>
<organism evidence="4 5">
    <name type="scientific">Dreissena polymorpha</name>
    <name type="common">Zebra mussel</name>
    <name type="synonym">Mytilus polymorpha</name>
    <dbReference type="NCBI Taxonomy" id="45954"/>
    <lineage>
        <taxon>Eukaryota</taxon>
        <taxon>Metazoa</taxon>
        <taxon>Spiralia</taxon>
        <taxon>Lophotrochozoa</taxon>
        <taxon>Mollusca</taxon>
        <taxon>Bivalvia</taxon>
        <taxon>Autobranchia</taxon>
        <taxon>Heteroconchia</taxon>
        <taxon>Euheterodonta</taxon>
        <taxon>Imparidentia</taxon>
        <taxon>Neoheterodontei</taxon>
        <taxon>Myida</taxon>
        <taxon>Dreissenoidea</taxon>
        <taxon>Dreissenidae</taxon>
        <taxon>Dreissena</taxon>
    </lineage>
</organism>
<name>A0A9D4HYV2_DREPO</name>
<protein>
    <submittedName>
        <fullName evidence="4">Uncharacterized protein</fullName>
    </submittedName>
</protein>
<keyword evidence="5" id="KW-1185">Reference proteome</keyword>
<dbReference type="GO" id="GO:0000390">
    <property type="term" value="P:spliceosomal complex disassembly"/>
    <property type="evidence" value="ECO:0007669"/>
    <property type="project" value="InterPro"/>
</dbReference>
<proteinExistence type="predicted"/>
<evidence type="ECO:0000256" key="3">
    <source>
        <dbReference type="SAM" id="MobiDB-lite"/>
    </source>
</evidence>
<dbReference type="AlphaFoldDB" id="A0A9D4HYV2"/>
<feature type="non-terminal residue" evidence="4">
    <location>
        <position position="233"/>
    </location>
</feature>
<evidence type="ECO:0000313" key="5">
    <source>
        <dbReference type="Proteomes" id="UP000828390"/>
    </source>
</evidence>
<dbReference type="Proteomes" id="UP000828390">
    <property type="component" value="Unassembled WGS sequence"/>
</dbReference>
<evidence type="ECO:0000256" key="1">
    <source>
        <dbReference type="ARBA" id="ARBA00004123"/>
    </source>
</evidence>
<dbReference type="EMBL" id="JAIWYP010000011">
    <property type="protein sequence ID" value="KAH3737767.1"/>
    <property type="molecule type" value="Genomic_DNA"/>
</dbReference>
<dbReference type="GO" id="GO:0003677">
    <property type="term" value="F:DNA binding"/>
    <property type="evidence" value="ECO:0007669"/>
    <property type="project" value="InterPro"/>
</dbReference>
<evidence type="ECO:0000256" key="2">
    <source>
        <dbReference type="ARBA" id="ARBA00023242"/>
    </source>
</evidence>
<comment type="caution">
    <text evidence="4">The sequence shown here is derived from an EMBL/GenBank/DDBJ whole genome shotgun (WGS) entry which is preliminary data.</text>
</comment>
<comment type="subcellular location">
    <subcellularLocation>
        <location evidence="1">Nucleus</location>
    </subcellularLocation>
</comment>
<accession>A0A9D4HYV2</accession>